<evidence type="ECO:0000256" key="1">
    <source>
        <dbReference type="SAM" id="SignalP"/>
    </source>
</evidence>
<keyword evidence="4" id="KW-1185">Reference proteome</keyword>
<dbReference type="EnsemblMetazoa" id="CapteT187587">
    <property type="protein sequence ID" value="CapteP187587"/>
    <property type="gene ID" value="CapteG187587"/>
</dbReference>
<proteinExistence type="predicted"/>
<dbReference type="Proteomes" id="UP000014760">
    <property type="component" value="Unassembled WGS sequence"/>
</dbReference>
<accession>R7UK04</accession>
<feature type="signal peptide" evidence="1">
    <location>
        <begin position="1"/>
        <end position="24"/>
    </location>
</feature>
<protein>
    <recommendedName>
        <fullName evidence="5">Secreted protein</fullName>
    </recommendedName>
</protein>
<dbReference type="AlphaFoldDB" id="R7UK04"/>
<organism evidence="2">
    <name type="scientific">Capitella teleta</name>
    <name type="common">Polychaete worm</name>
    <dbReference type="NCBI Taxonomy" id="283909"/>
    <lineage>
        <taxon>Eukaryota</taxon>
        <taxon>Metazoa</taxon>
        <taxon>Spiralia</taxon>
        <taxon>Lophotrochozoa</taxon>
        <taxon>Annelida</taxon>
        <taxon>Polychaeta</taxon>
        <taxon>Sedentaria</taxon>
        <taxon>Scolecida</taxon>
        <taxon>Capitellidae</taxon>
        <taxon>Capitella</taxon>
    </lineage>
</organism>
<dbReference type="HOGENOM" id="CLU_1476522_0_0_1"/>
<evidence type="ECO:0008006" key="5">
    <source>
        <dbReference type="Google" id="ProtNLM"/>
    </source>
</evidence>
<gene>
    <name evidence="2" type="ORF">CAPTEDRAFT_187587</name>
</gene>
<dbReference type="EMBL" id="KB302615">
    <property type="protein sequence ID" value="ELU04128.1"/>
    <property type="molecule type" value="Genomic_DNA"/>
</dbReference>
<reference evidence="2 4" key="2">
    <citation type="journal article" date="2013" name="Nature">
        <title>Insights into bilaterian evolution from three spiralian genomes.</title>
        <authorList>
            <person name="Simakov O."/>
            <person name="Marletaz F."/>
            <person name="Cho S.J."/>
            <person name="Edsinger-Gonzales E."/>
            <person name="Havlak P."/>
            <person name="Hellsten U."/>
            <person name="Kuo D.H."/>
            <person name="Larsson T."/>
            <person name="Lv J."/>
            <person name="Arendt D."/>
            <person name="Savage R."/>
            <person name="Osoegawa K."/>
            <person name="de Jong P."/>
            <person name="Grimwood J."/>
            <person name="Chapman J.A."/>
            <person name="Shapiro H."/>
            <person name="Aerts A."/>
            <person name="Otillar R.P."/>
            <person name="Terry A.Y."/>
            <person name="Boore J.L."/>
            <person name="Grigoriev I.V."/>
            <person name="Lindberg D.R."/>
            <person name="Seaver E.C."/>
            <person name="Weisblat D.A."/>
            <person name="Putnam N.H."/>
            <person name="Rokhsar D.S."/>
        </authorList>
    </citation>
    <scope>NUCLEOTIDE SEQUENCE</scope>
    <source>
        <strain evidence="2 4">I ESC-2004</strain>
    </source>
</reference>
<name>R7UK04_CAPTE</name>
<evidence type="ECO:0000313" key="3">
    <source>
        <dbReference type="EnsemblMetazoa" id="CapteP187587"/>
    </source>
</evidence>
<reference evidence="4" key="1">
    <citation type="submission" date="2012-12" db="EMBL/GenBank/DDBJ databases">
        <authorList>
            <person name="Hellsten U."/>
            <person name="Grimwood J."/>
            <person name="Chapman J.A."/>
            <person name="Shapiro H."/>
            <person name="Aerts A."/>
            <person name="Otillar R.P."/>
            <person name="Terry A.Y."/>
            <person name="Boore J.L."/>
            <person name="Simakov O."/>
            <person name="Marletaz F."/>
            <person name="Cho S.-J."/>
            <person name="Edsinger-Gonzales E."/>
            <person name="Havlak P."/>
            <person name="Kuo D.-H."/>
            <person name="Larsson T."/>
            <person name="Lv J."/>
            <person name="Arendt D."/>
            <person name="Savage R."/>
            <person name="Osoegawa K."/>
            <person name="de Jong P."/>
            <person name="Lindberg D.R."/>
            <person name="Seaver E.C."/>
            <person name="Weisblat D.A."/>
            <person name="Putnam N.H."/>
            <person name="Grigoriev I.V."/>
            <person name="Rokhsar D.S."/>
        </authorList>
    </citation>
    <scope>NUCLEOTIDE SEQUENCE</scope>
    <source>
        <strain evidence="4">I ESC-2004</strain>
    </source>
</reference>
<keyword evidence="1" id="KW-0732">Signal</keyword>
<dbReference type="EMBL" id="AMQN01001459">
    <property type="status" value="NOT_ANNOTATED_CDS"/>
    <property type="molecule type" value="Genomic_DNA"/>
</dbReference>
<evidence type="ECO:0000313" key="4">
    <source>
        <dbReference type="Proteomes" id="UP000014760"/>
    </source>
</evidence>
<reference evidence="3" key="3">
    <citation type="submission" date="2015-06" db="UniProtKB">
        <authorList>
            <consortium name="EnsemblMetazoa"/>
        </authorList>
    </citation>
    <scope>IDENTIFICATION</scope>
</reference>
<feature type="chain" id="PRO_5008788092" description="Secreted protein" evidence="1">
    <location>
        <begin position="25"/>
        <end position="185"/>
    </location>
</feature>
<evidence type="ECO:0000313" key="2">
    <source>
        <dbReference type="EMBL" id="ELU04128.1"/>
    </source>
</evidence>
<sequence>MSPCFSREIVLLGIILLRVPCTLATYMTPYEELMFLLDRAGHRVTPTGRRVEGYSKDLPAKRVVDKNAVCLQNIHKTMEASYSKSCSRVVIMQGQCVEPGSDEVPLLFNGNLHMKNSEMVDKAQVFFSCEDRGISSCHSAVVGEHFPDQLSNLLAHPGCRTSMSCTRGHQVPLMSLTIVDASCRP</sequence>